<dbReference type="InterPro" id="IPR013783">
    <property type="entry name" value="Ig-like_fold"/>
</dbReference>
<organism evidence="8 9">
    <name type="scientific">Photobacterium jeanii</name>
    <dbReference type="NCBI Taxonomy" id="858640"/>
    <lineage>
        <taxon>Bacteria</taxon>
        <taxon>Pseudomonadati</taxon>
        <taxon>Pseudomonadota</taxon>
        <taxon>Gammaproteobacteria</taxon>
        <taxon>Vibrionales</taxon>
        <taxon>Vibrionaceae</taxon>
        <taxon>Photobacterium</taxon>
    </lineage>
</organism>
<keyword evidence="2" id="KW-0378">Hydrolase</keyword>
<dbReference type="Pfam" id="PF00759">
    <property type="entry name" value="Glyco_hydro_9"/>
    <property type="match status" value="1"/>
</dbReference>
<name>A0A178K9Q7_9GAMM</name>
<dbReference type="Gene3D" id="2.60.40.10">
    <property type="entry name" value="Immunoglobulins"/>
    <property type="match status" value="1"/>
</dbReference>
<dbReference type="InterPro" id="IPR012341">
    <property type="entry name" value="6hp_glycosidase-like_sf"/>
</dbReference>
<dbReference type="GO" id="GO:0008810">
    <property type="term" value="F:cellulase activity"/>
    <property type="evidence" value="ECO:0007669"/>
    <property type="project" value="InterPro"/>
</dbReference>
<keyword evidence="5" id="KW-0624">Polysaccharide degradation</keyword>
<protein>
    <submittedName>
        <fullName evidence="8">Chitobiase</fullName>
    </submittedName>
</protein>
<gene>
    <name evidence="8" type="ORF">A3K86_10950</name>
</gene>
<dbReference type="RefSeq" id="WP_068330938.1">
    <property type="nucleotide sequence ID" value="NZ_LVHF01000025.1"/>
</dbReference>
<evidence type="ECO:0000256" key="2">
    <source>
        <dbReference type="ARBA" id="ARBA00022801"/>
    </source>
</evidence>
<dbReference type="CDD" id="cd02850">
    <property type="entry name" value="E_set_Cellulase_N"/>
    <property type="match status" value="1"/>
</dbReference>
<keyword evidence="4" id="KW-0326">Glycosidase</keyword>
<evidence type="ECO:0000256" key="5">
    <source>
        <dbReference type="ARBA" id="ARBA00023326"/>
    </source>
</evidence>
<dbReference type="InterPro" id="IPR004197">
    <property type="entry name" value="Cellulase_Ig-like"/>
</dbReference>
<evidence type="ECO:0000256" key="4">
    <source>
        <dbReference type="ARBA" id="ARBA00023295"/>
    </source>
</evidence>
<dbReference type="Gene3D" id="1.50.10.10">
    <property type="match status" value="1"/>
</dbReference>
<feature type="domain" description="Glycoside hydrolase family 9" evidence="6">
    <location>
        <begin position="99"/>
        <end position="512"/>
    </location>
</feature>
<evidence type="ECO:0000256" key="1">
    <source>
        <dbReference type="ARBA" id="ARBA00007072"/>
    </source>
</evidence>
<dbReference type="PANTHER" id="PTHR22298">
    <property type="entry name" value="ENDO-1,4-BETA-GLUCANASE"/>
    <property type="match status" value="1"/>
</dbReference>
<evidence type="ECO:0000313" key="9">
    <source>
        <dbReference type="Proteomes" id="UP000078503"/>
    </source>
</evidence>
<dbReference type="AlphaFoldDB" id="A0A178K9Q7"/>
<evidence type="ECO:0000259" key="6">
    <source>
        <dbReference type="Pfam" id="PF00759"/>
    </source>
</evidence>
<keyword evidence="9" id="KW-1185">Reference proteome</keyword>
<dbReference type="SUPFAM" id="SSF81296">
    <property type="entry name" value="E set domains"/>
    <property type="match status" value="1"/>
</dbReference>
<feature type="domain" description="Cellulase Ig-like" evidence="7">
    <location>
        <begin position="3"/>
        <end position="84"/>
    </location>
</feature>
<dbReference type="OrthoDB" id="9808897at2"/>
<dbReference type="InterPro" id="IPR008928">
    <property type="entry name" value="6-hairpin_glycosidase_sf"/>
</dbReference>
<proteinExistence type="inferred from homology"/>
<dbReference type="STRING" id="858640.A3K86_10950"/>
<accession>A0A178K9Q7</accession>
<dbReference type="InterPro" id="IPR001701">
    <property type="entry name" value="Glyco_hydro_9"/>
</dbReference>
<evidence type="ECO:0000259" key="7">
    <source>
        <dbReference type="Pfam" id="PF02927"/>
    </source>
</evidence>
<dbReference type="InterPro" id="IPR014756">
    <property type="entry name" value="Ig_E-set"/>
</dbReference>
<comment type="caution">
    <text evidence="8">The sequence shown here is derived from an EMBL/GenBank/DDBJ whole genome shotgun (WGS) entry which is preliminary data.</text>
</comment>
<dbReference type="EMBL" id="LVHF01000025">
    <property type="protein sequence ID" value="OAN14100.1"/>
    <property type="molecule type" value="Genomic_DNA"/>
</dbReference>
<evidence type="ECO:0000256" key="3">
    <source>
        <dbReference type="ARBA" id="ARBA00023277"/>
    </source>
</evidence>
<dbReference type="SUPFAM" id="SSF48208">
    <property type="entry name" value="Six-hairpin glycosidases"/>
    <property type="match status" value="1"/>
</dbReference>
<dbReference type="GO" id="GO:0000272">
    <property type="term" value="P:polysaccharide catabolic process"/>
    <property type="evidence" value="ECO:0007669"/>
    <property type="project" value="UniProtKB-KW"/>
</dbReference>
<reference evidence="8 9" key="1">
    <citation type="submission" date="2016-03" db="EMBL/GenBank/DDBJ databases">
        <title>Photobacterium proteolyticum sp. nov. a protease producing bacterium isolated from ocean sediments of Laizhou Bay.</title>
        <authorList>
            <person name="Li Y."/>
        </authorList>
    </citation>
    <scope>NUCLEOTIDE SEQUENCE [LARGE SCALE GENOMIC DNA]</scope>
    <source>
        <strain evidence="8 9">R-40508</strain>
    </source>
</reference>
<dbReference type="Pfam" id="PF02927">
    <property type="entry name" value="CelD_N"/>
    <property type="match status" value="1"/>
</dbReference>
<comment type="similarity">
    <text evidence="1">Belongs to the glycosyl hydrolase 9 (cellulase E) family.</text>
</comment>
<dbReference type="Proteomes" id="UP000078503">
    <property type="component" value="Unassembled WGS sequence"/>
</dbReference>
<sequence>MQLLINHLGYERIGVKHALIQTQTECPHHHAQLIRSSDGEAILQLPIEHCGSVDQWHTGELYRVDFSDYQEDGDYCLKVGEYTSKPFQIGQGLLMYRTFSDVLHYFKSQRCSGQYDHADRTAPLLDSEDTVDVHGGWYDASGDVSKYFSHLSYANFFNPQQIPMVVWNMAHAYSQLEDESQVADFTRVRLLEEATFGADFLLRMQAPQGFFYMTVFDKWSKKTNQRDICAYYSQDGHKTADYQAGFRQGGGMAIAALAATAQLSQLHSVARVSPQSPVSSLDYLAAACKGYWHLKEHNTQYLDDGEENIIDEYCALMACVELFKASEQTVFLDEARQWAQRLMRRQHSDQQQQHFWSANLDGSRPYFHAAEAGLPAIALMRYLSIESDNTLYLQAATVLQNALQFELDITQEVTNPFGYPRQYTKAVDGEKQSAFFVPHHNETGYWWQGENARIASLASMAFMAQTYANDPVLEHALKDYGHQALNWIVGLNPFDMSMLDGHGSNNPDYLPHLGFFNAKGGICNGITAGFENERDIAFNPEPHKDDMLQNWRWGEQWLPHGAWYLLAITLQYKERHHA</sequence>
<evidence type="ECO:0000313" key="8">
    <source>
        <dbReference type="EMBL" id="OAN14100.1"/>
    </source>
</evidence>
<keyword evidence="3" id="KW-0119">Carbohydrate metabolism</keyword>